<dbReference type="SUPFAM" id="SSF81321">
    <property type="entry name" value="Family A G protein-coupled receptor-like"/>
    <property type="match status" value="1"/>
</dbReference>
<dbReference type="EMBL" id="PDUG01000005">
    <property type="protein sequence ID" value="PIC25863.1"/>
    <property type="molecule type" value="Genomic_DNA"/>
</dbReference>
<reference evidence="3" key="1">
    <citation type="submission" date="2017-10" db="EMBL/GenBank/DDBJ databases">
        <title>Rapid genome shrinkage in a self-fertile nematode reveals novel sperm competition proteins.</title>
        <authorList>
            <person name="Yin D."/>
            <person name="Schwarz E.M."/>
            <person name="Thomas C.G."/>
            <person name="Felde R.L."/>
            <person name="Korf I.F."/>
            <person name="Cutter A.D."/>
            <person name="Schartner C.M."/>
            <person name="Ralston E.J."/>
            <person name="Meyer B.J."/>
            <person name="Haag E.S."/>
        </authorList>
    </citation>
    <scope>NUCLEOTIDE SEQUENCE [LARGE SCALE GENOMIC DNA]</scope>
    <source>
        <strain evidence="3">JU1422</strain>
    </source>
</reference>
<proteinExistence type="predicted"/>
<feature type="transmembrane region" description="Helical" evidence="1">
    <location>
        <begin position="224"/>
        <end position="244"/>
    </location>
</feature>
<dbReference type="PANTHER" id="PTHR23021:SF33">
    <property type="entry name" value="SERPENTINE RECEPTOR, CLASS T"/>
    <property type="match status" value="1"/>
</dbReference>
<feature type="transmembrane region" description="Helical" evidence="1">
    <location>
        <begin position="264"/>
        <end position="284"/>
    </location>
</feature>
<evidence type="ECO:0000256" key="1">
    <source>
        <dbReference type="SAM" id="Phobius"/>
    </source>
</evidence>
<protein>
    <recommendedName>
        <fullName evidence="4">G-protein coupled receptors family 1 profile domain-containing protein</fullName>
    </recommendedName>
</protein>
<dbReference type="Gene3D" id="1.20.1070.10">
    <property type="entry name" value="Rhodopsin 7-helix transmembrane proteins"/>
    <property type="match status" value="1"/>
</dbReference>
<feature type="transmembrane region" description="Helical" evidence="1">
    <location>
        <begin position="186"/>
        <end position="208"/>
    </location>
</feature>
<feature type="transmembrane region" description="Helical" evidence="1">
    <location>
        <begin position="98"/>
        <end position="119"/>
    </location>
</feature>
<organism evidence="2 3">
    <name type="scientific">Caenorhabditis nigoni</name>
    <dbReference type="NCBI Taxonomy" id="1611254"/>
    <lineage>
        <taxon>Eukaryota</taxon>
        <taxon>Metazoa</taxon>
        <taxon>Ecdysozoa</taxon>
        <taxon>Nematoda</taxon>
        <taxon>Chromadorea</taxon>
        <taxon>Rhabditida</taxon>
        <taxon>Rhabditina</taxon>
        <taxon>Rhabditomorpha</taxon>
        <taxon>Rhabditoidea</taxon>
        <taxon>Rhabditidae</taxon>
        <taxon>Peloderinae</taxon>
        <taxon>Caenorhabditis</taxon>
    </lineage>
</organism>
<evidence type="ECO:0008006" key="4">
    <source>
        <dbReference type="Google" id="ProtNLM"/>
    </source>
</evidence>
<feature type="transmembrane region" description="Helical" evidence="1">
    <location>
        <begin position="140"/>
        <end position="159"/>
    </location>
</feature>
<keyword evidence="1" id="KW-1133">Transmembrane helix</keyword>
<evidence type="ECO:0000313" key="2">
    <source>
        <dbReference type="EMBL" id="PIC25863.1"/>
    </source>
</evidence>
<name>A0A2G5TF83_9PELO</name>
<dbReference type="Proteomes" id="UP000230233">
    <property type="component" value="Chromosome V"/>
</dbReference>
<dbReference type="PANTHER" id="PTHR23021">
    <property type="entry name" value="SERPENTINE RECEPTOR, CLASS T"/>
    <property type="match status" value="1"/>
</dbReference>
<dbReference type="InterPro" id="IPR019425">
    <property type="entry name" value="7TM_GPCR_serpentine_rcpt_Srt"/>
</dbReference>
<keyword evidence="3" id="KW-1185">Reference proteome</keyword>
<dbReference type="AlphaFoldDB" id="A0A2G5TF83"/>
<feature type="transmembrane region" description="Helical" evidence="1">
    <location>
        <begin position="22"/>
        <end position="44"/>
    </location>
</feature>
<gene>
    <name evidence="2" type="primary">Cnig_chr_V.g18629</name>
    <name evidence="2" type="ORF">B9Z55_018629</name>
</gene>
<feature type="transmembrane region" description="Helical" evidence="1">
    <location>
        <begin position="64"/>
        <end position="86"/>
    </location>
</feature>
<comment type="caution">
    <text evidence="2">The sequence shown here is derived from an EMBL/GenBank/DDBJ whole genome shotgun (WGS) entry which is preliminary data.</text>
</comment>
<dbReference type="OrthoDB" id="5821174at2759"/>
<keyword evidence="1" id="KW-0472">Membrane</keyword>
<keyword evidence="1" id="KW-0812">Transmembrane</keyword>
<evidence type="ECO:0000313" key="3">
    <source>
        <dbReference type="Proteomes" id="UP000230233"/>
    </source>
</evidence>
<accession>A0A2G5TF83</accession>
<sequence length="316" mass="36071">MSVTSNLTISGSLFELTTDMELFYYGILVFVFSIFNAPILALIITTLEMKNAQSPNMAFRLMNIINVCLLGQGLGHLLTFPCLIFPNLLKTFETVVRIIGGIMNTLWICDLSMVTLLGVSRVLIFSNTISIRKSDRIIRFLLILLLSWIFILLIYSILFRNMMMYPPQWAYDFDVPFCDLFDTLEISLSFPCILISFLSYLTIAYLIFVSKNLKSSVASRRNEIAILFQSALVTAYISVMIFVWHPALFTMFQFIDMNDQTNQAILNFMWIVHCYVNPCMLLVFNKSIRGDCVRLLRTGKIDQPPRAAATSIVTLS</sequence>